<dbReference type="PANTHER" id="PTHR10992:SF1014">
    <property type="entry name" value="AB HYDROLASE-1 DOMAIN-CONTAINING PROTEIN"/>
    <property type="match status" value="1"/>
</dbReference>
<dbReference type="InterPro" id="IPR000073">
    <property type="entry name" value="AB_hydrolase_1"/>
</dbReference>
<dbReference type="GO" id="GO:0080032">
    <property type="term" value="F:methyl jasmonate esterase activity"/>
    <property type="evidence" value="ECO:0007669"/>
    <property type="project" value="TreeGrafter"/>
</dbReference>
<dbReference type="OrthoDB" id="849220at2759"/>
<dbReference type="Pfam" id="PF00561">
    <property type="entry name" value="Abhydrolase_1"/>
    <property type="match status" value="1"/>
</dbReference>
<name>A0A9Q0JMY9_9ROSI</name>
<dbReference type="Proteomes" id="UP001141552">
    <property type="component" value="Unassembled WGS sequence"/>
</dbReference>
<evidence type="ECO:0000259" key="1">
    <source>
        <dbReference type="Pfam" id="PF00561"/>
    </source>
</evidence>
<evidence type="ECO:0000313" key="2">
    <source>
        <dbReference type="EMBL" id="KAJ4848701.1"/>
    </source>
</evidence>
<dbReference type="SUPFAM" id="SSF53474">
    <property type="entry name" value="alpha/beta-Hydrolases"/>
    <property type="match status" value="1"/>
</dbReference>
<evidence type="ECO:0000313" key="3">
    <source>
        <dbReference type="Proteomes" id="UP001141552"/>
    </source>
</evidence>
<protein>
    <recommendedName>
        <fullName evidence="1">AB hydrolase-1 domain-containing protein</fullName>
    </recommendedName>
</protein>
<dbReference type="GO" id="GO:0009694">
    <property type="term" value="P:jasmonic acid metabolic process"/>
    <property type="evidence" value="ECO:0007669"/>
    <property type="project" value="TreeGrafter"/>
</dbReference>
<dbReference type="GO" id="GO:0009696">
    <property type="term" value="P:salicylic acid metabolic process"/>
    <property type="evidence" value="ECO:0007669"/>
    <property type="project" value="TreeGrafter"/>
</dbReference>
<keyword evidence="3" id="KW-1185">Reference proteome</keyword>
<dbReference type="InterPro" id="IPR029058">
    <property type="entry name" value="AB_hydrolase_fold"/>
</dbReference>
<accession>A0A9Q0JMY9</accession>
<dbReference type="Gene3D" id="3.40.50.1820">
    <property type="entry name" value="alpha/beta hydrolase"/>
    <property type="match status" value="2"/>
</dbReference>
<sequence>MSLLRPVPFSNAAVQEKAAFTKERYGSVARVYIVCDQDNVIQEDLQRWVIGKLNPPDEVKGGWGMEGQRHFVLVHGACHGAWCWYKVAALLKSAGHKVTAMDLGASGVNPKQVQDLHSISDYFEPLMEFMKSLGEDERVILVGHSMGGVGISFAMERFPEKVAAAVFPTGSMPGPDLSYTTMREEVLFSRFLLDKQESHQKLYLPVV</sequence>
<comment type="caution">
    <text evidence="2">The sequence shown here is derived from an EMBL/GenBank/DDBJ whole genome shotgun (WGS) entry which is preliminary data.</text>
</comment>
<dbReference type="AlphaFoldDB" id="A0A9Q0JMY9"/>
<feature type="domain" description="AB hydrolase-1" evidence="1">
    <location>
        <begin position="70"/>
        <end position="178"/>
    </location>
</feature>
<gene>
    <name evidence="2" type="ORF">Tsubulata_034131</name>
</gene>
<proteinExistence type="predicted"/>
<dbReference type="GO" id="GO:0080031">
    <property type="term" value="F:methyl salicylate esterase activity"/>
    <property type="evidence" value="ECO:0007669"/>
    <property type="project" value="TreeGrafter"/>
</dbReference>
<reference evidence="2" key="1">
    <citation type="submission" date="2022-02" db="EMBL/GenBank/DDBJ databases">
        <authorList>
            <person name="Henning P.M."/>
            <person name="McCubbin A.G."/>
            <person name="Shore J.S."/>
        </authorList>
    </citation>
    <scope>NUCLEOTIDE SEQUENCE</scope>
    <source>
        <strain evidence="2">F60SS</strain>
        <tissue evidence="2">Leaves</tissue>
    </source>
</reference>
<dbReference type="PANTHER" id="PTHR10992">
    <property type="entry name" value="METHYLESTERASE FAMILY MEMBER"/>
    <property type="match status" value="1"/>
</dbReference>
<organism evidence="2 3">
    <name type="scientific">Turnera subulata</name>
    <dbReference type="NCBI Taxonomy" id="218843"/>
    <lineage>
        <taxon>Eukaryota</taxon>
        <taxon>Viridiplantae</taxon>
        <taxon>Streptophyta</taxon>
        <taxon>Embryophyta</taxon>
        <taxon>Tracheophyta</taxon>
        <taxon>Spermatophyta</taxon>
        <taxon>Magnoliopsida</taxon>
        <taxon>eudicotyledons</taxon>
        <taxon>Gunneridae</taxon>
        <taxon>Pentapetalae</taxon>
        <taxon>rosids</taxon>
        <taxon>fabids</taxon>
        <taxon>Malpighiales</taxon>
        <taxon>Passifloraceae</taxon>
        <taxon>Turnera</taxon>
    </lineage>
</organism>
<dbReference type="GO" id="GO:0080030">
    <property type="term" value="F:methyl indole-3-acetate esterase activity"/>
    <property type="evidence" value="ECO:0007669"/>
    <property type="project" value="TreeGrafter"/>
</dbReference>
<reference evidence="2" key="2">
    <citation type="journal article" date="2023" name="Plants (Basel)">
        <title>Annotation of the Turnera subulata (Passifloraceae) Draft Genome Reveals the S-Locus Evolved after the Divergence of Turneroideae from Passifloroideae in a Stepwise Manner.</title>
        <authorList>
            <person name="Henning P.M."/>
            <person name="Roalson E.H."/>
            <person name="Mir W."/>
            <person name="McCubbin A.G."/>
            <person name="Shore J.S."/>
        </authorList>
    </citation>
    <scope>NUCLEOTIDE SEQUENCE</scope>
    <source>
        <strain evidence="2">F60SS</strain>
    </source>
</reference>
<dbReference type="InterPro" id="IPR045889">
    <property type="entry name" value="MES/HNL"/>
</dbReference>
<dbReference type="EMBL" id="JAKUCV010000831">
    <property type="protein sequence ID" value="KAJ4848701.1"/>
    <property type="molecule type" value="Genomic_DNA"/>
</dbReference>